<dbReference type="GO" id="GO:0003725">
    <property type="term" value="F:double-stranded RNA binding"/>
    <property type="evidence" value="ECO:0007669"/>
    <property type="project" value="TreeGrafter"/>
</dbReference>
<dbReference type="Pfam" id="PF07528">
    <property type="entry name" value="DZF_N"/>
    <property type="match status" value="1"/>
</dbReference>
<accession>A0A8S1HHG9</accession>
<feature type="region of interest" description="Disordered" evidence="7">
    <location>
        <begin position="1"/>
        <end position="26"/>
    </location>
</feature>
<comment type="subcellular location">
    <subcellularLocation>
        <location evidence="1">Nucleus</location>
    </subcellularLocation>
</comment>
<evidence type="ECO:0000256" key="2">
    <source>
        <dbReference type="ARBA" id="ARBA00023015"/>
    </source>
</evidence>
<dbReference type="PANTHER" id="PTHR46447">
    <property type="entry name" value="INTERLEUKIN ENHANCER-BINDING FACTOR"/>
    <property type="match status" value="1"/>
</dbReference>
<evidence type="ECO:0000256" key="6">
    <source>
        <dbReference type="ARBA" id="ARBA00023242"/>
    </source>
</evidence>
<dbReference type="PROSITE" id="PS50152">
    <property type="entry name" value="25A_SYNTH_3"/>
    <property type="match status" value="1"/>
</dbReference>
<gene>
    <name evidence="9" type="ORF">CAUJ_LOCUS12005</name>
</gene>
<dbReference type="InterPro" id="IPR049402">
    <property type="entry name" value="DZF_dom_C"/>
</dbReference>
<feature type="compositionally biased region" description="Basic residues" evidence="7">
    <location>
        <begin position="1"/>
        <end position="11"/>
    </location>
</feature>
<dbReference type="SMART" id="SM00572">
    <property type="entry name" value="DZF"/>
    <property type="match status" value="1"/>
</dbReference>
<evidence type="ECO:0000313" key="10">
    <source>
        <dbReference type="Proteomes" id="UP000835052"/>
    </source>
</evidence>
<dbReference type="PANTHER" id="PTHR46447:SF1">
    <property type="entry name" value="INTERLEUKIN ENHANCER-BINDING FACTOR 2"/>
    <property type="match status" value="1"/>
</dbReference>
<comment type="caution">
    <text evidence="9">The sequence shown here is derived from an EMBL/GenBank/DDBJ whole genome shotgun (WGS) entry which is preliminary data.</text>
</comment>
<dbReference type="AlphaFoldDB" id="A0A8S1HHG9"/>
<dbReference type="SUPFAM" id="SSF81301">
    <property type="entry name" value="Nucleotidyltransferase"/>
    <property type="match status" value="1"/>
</dbReference>
<dbReference type="GO" id="GO:0003677">
    <property type="term" value="F:DNA binding"/>
    <property type="evidence" value="ECO:0007669"/>
    <property type="project" value="UniProtKB-KW"/>
</dbReference>
<dbReference type="Gene3D" id="1.10.1410.40">
    <property type="match status" value="1"/>
</dbReference>
<keyword evidence="4" id="KW-0010">Activator</keyword>
<dbReference type="GO" id="GO:0071013">
    <property type="term" value="C:catalytic step 2 spliceosome"/>
    <property type="evidence" value="ECO:0007669"/>
    <property type="project" value="TreeGrafter"/>
</dbReference>
<dbReference type="InterPro" id="IPR049401">
    <property type="entry name" value="DZF_dom_N"/>
</dbReference>
<dbReference type="PROSITE" id="PS51703">
    <property type="entry name" value="DZF"/>
    <property type="match status" value="1"/>
</dbReference>
<keyword evidence="10" id="KW-1185">Reference proteome</keyword>
<evidence type="ECO:0000256" key="7">
    <source>
        <dbReference type="SAM" id="MobiDB-lite"/>
    </source>
</evidence>
<dbReference type="InterPro" id="IPR006561">
    <property type="entry name" value="DZF_dom"/>
</dbReference>
<evidence type="ECO:0000256" key="3">
    <source>
        <dbReference type="ARBA" id="ARBA00023125"/>
    </source>
</evidence>
<name>A0A8S1HHG9_9PELO</name>
<dbReference type="GO" id="GO:0045893">
    <property type="term" value="P:positive regulation of DNA-templated transcription"/>
    <property type="evidence" value="ECO:0007669"/>
    <property type="project" value="TreeGrafter"/>
</dbReference>
<dbReference type="InterPro" id="IPR043519">
    <property type="entry name" value="NT_sf"/>
</dbReference>
<evidence type="ECO:0000256" key="5">
    <source>
        <dbReference type="ARBA" id="ARBA00023163"/>
    </source>
</evidence>
<feature type="domain" description="DZF" evidence="8">
    <location>
        <begin position="26"/>
        <end position="371"/>
    </location>
</feature>
<keyword evidence="2" id="KW-0805">Transcription regulation</keyword>
<protein>
    <recommendedName>
        <fullName evidence="8">DZF domain-containing protein</fullName>
    </recommendedName>
</protein>
<keyword evidence="6" id="KW-0539">Nucleus</keyword>
<keyword evidence="3" id="KW-0238">DNA-binding</keyword>
<evidence type="ECO:0000313" key="9">
    <source>
        <dbReference type="EMBL" id="CAD6196090.1"/>
    </source>
</evidence>
<dbReference type="EMBL" id="CAJGYM010000066">
    <property type="protein sequence ID" value="CAD6196090.1"/>
    <property type="molecule type" value="Genomic_DNA"/>
</dbReference>
<feature type="compositionally biased region" description="Gly residues" evidence="7">
    <location>
        <begin position="12"/>
        <end position="23"/>
    </location>
</feature>
<keyword evidence="5" id="KW-0804">Transcription</keyword>
<organism evidence="9 10">
    <name type="scientific">Caenorhabditis auriculariae</name>
    <dbReference type="NCBI Taxonomy" id="2777116"/>
    <lineage>
        <taxon>Eukaryota</taxon>
        <taxon>Metazoa</taxon>
        <taxon>Ecdysozoa</taxon>
        <taxon>Nematoda</taxon>
        <taxon>Chromadorea</taxon>
        <taxon>Rhabditida</taxon>
        <taxon>Rhabditina</taxon>
        <taxon>Rhabditomorpha</taxon>
        <taxon>Rhabditoidea</taxon>
        <taxon>Rhabditidae</taxon>
        <taxon>Peloderinae</taxon>
        <taxon>Caenorhabditis</taxon>
    </lineage>
</organism>
<evidence type="ECO:0000256" key="1">
    <source>
        <dbReference type="ARBA" id="ARBA00004123"/>
    </source>
</evidence>
<evidence type="ECO:0000259" key="8">
    <source>
        <dbReference type="PROSITE" id="PS51703"/>
    </source>
</evidence>
<dbReference type="Proteomes" id="UP000835052">
    <property type="component" value="Unassembled WGS sequence"/>
</dbReference>
<dbReference type="Gene3D" id="3.30.460.10">
    <property type="entry name" value="Beta Polymerase, domain 2"/>
    <property type="match status" value="1"/>
</dbReference>
<evidence type="ECO:0000256" key="4">
    <source>
        <dbReference type="ARBA" id="ARBA00023159"/>
    </source>
</evidence>
<sequence>MHIGRGGRRGGRFGPPGGGGGGFPARSPVFDINTCSSDIFSASGEDESYLNEAISEKGAQLSLAEASKTALTTFTKKVKETIEKIKTDNVLPELKIEEVHIVGSLAKDTDFFRSSVSDIAVVLRSLPTVESTMELGEKVVQELRKEDDKEVISFYQREFGCQITSLNAQVKILVTTLPENSSKLEPDLHLSEKSLMINYFSIRHAKWFAEVNSQYHLRDLVRVLKDVRQRHVGLHPLSVWALELLSLYCVTSTQNRQPLSLGHAFRRIIQVIATGIFLHGAPPLVDPTNPLRIAFDLTLPEMDVVCLTAHTLLRIMNSGPRGFRAVVGLDSVYANEDLTKEPKIWDGVLIAPGQPVFSEECMTPMFSEQDEALADKMGAVTTH</sequence>
<dbReference type="Pfam" id="PF20965">
    <property type="entry name" value="DZF_C"/>
    <property type="match status" value="1"/>
</dbReference>
<dbReference type="InterPro" id="IPR052134">
    <property type="entry name" value="ILF2"/>
</dbReference>
<proteinExistence type="predicted"/>
<dbReference type="OrthoDB" id="5775647at2759"/>
<reference evidence="9" key="1">
    <citation type="submission" date="2020-10" db="EMBL/GenBank/DDBJ databases">
        <authorList>
            <person name="Kikuchi T."/>
        </authorList>
    </citation>
    <scope>NUCLEOTIDE SEQUENCE</scope>
    <source>
        <strain evidence="9">NKZ352</strain>
    </source>
</reference>